<keyword evidence="3" id="KW-1185">Reference proteome</keyword>
<dbReference type="AlphaFoldDB" id="A0A0V7ZDG2"/>
<comment type="caution">
    <text evidence="2">The sequence shown here is derived from an EMBL/GenBank/DDBJ whole genome shotgun (WGS) entry which is preliminary data.</text>
</comment>
<dbReference type="PANTHER" id="PTHR47197:SF3">
    <property type="entry name" value="DIHYDRO-HEME D1 DEHYDROGENASE"/>
    <property type="match status" value="1"/>
</dbReference>
<dbReference type="EMBL" id="LMTZ01000152">
    <property type="protein sequence ID" value="KST62578.1"/>
    <property type="molecule type" value="Genomic_DNA"/>
</dbReference>
<dbReference type="SUPFAM" id="SSF50974">
    <property type="entry name" value="Nitrous oxide reductase, N-terminal domain"/>
    <property type="match status" value="1"/>
</dbReference>
<protein>
    <recommendedName>
        <fullName evidence="4">Methanethiol oxidase</fullName>
    </recommendedName>
</protein>
<name>A0A0V7ZDG2_9CYAN</name>
<proteinExistence type="predicted"/>
<reference evidence="2 3" key="1">
    <citation type="journal article" date="2015" name="Genome Announc.">
        <title>Draft Genome of the Euendolithic (true boring) Cyanobacterium Mastigocoleus testarum strain BC008.</title>
        <authorList>
            <person name="Guida B.S."/>
            <person name="Garcia-Pichel F."/>
        </authorList>
    </citation>
    <scope>NUCLEOTIDE SEQUENCE [LARGE SCALE GENOMIC DNA]</scope>
    <source>
        <strain evidence="2 3">BC008</strain>
    </source>
</reference>
<dbReference type="EMBL" id="LMTZ01000153">
    <property type="protein sequence ID" value="KST62540.1"/>
    <property type="molecule type" value="Genomic_DNA"/>
</dbReference>
<dbReference type="InterPro" id="IPR011045">
    <property type="entry name" value="N2O_reductase_N"/>
</dbReference>
<dbReference type="InterPro" id="IPR015943">
    <property type="entry name" value="WD40/YVTN_repeat-like_dom_sf"/>
</dbReference>
<accession>A0A0V7ZDG2</accession>
<dbReference type="Gene3D" id="2.130.10.10">
    <property type="entry name" value="YVTN repeat-like/Quinoprotein amine dehydrogenase"/>
    <property type="match status" value="2"/>
</dbReference>
<dbReference type="InterPro" id="IPR051200">
    <property type="entry name" value="Host-pathogen_enzymatic-act"/>
</dbReference>
<evidence type="ECO:0000313" key="1">
    <source>
        <dbReference type="EMBL" id="KST62540.1"/>
    </source>
</evidence>
<evidence type="ECO:0000313" key="2">
    <source>
        <dbReference type="EMBL" id="KST62578.1"/>
    </source>
</evidence>
<evidence type="ECO:0008006" key="4">
    <source>
        <dbReference type="Google" id="ProtNLM"/>
    </source>
</evidence>
<sequence length="376" mass="41673">MQSPWKQLVLGCAIAVILITTTILPLKANIIEMRPGTPASPTGSRIAVANRGTNTVTLIDIKSERTIDLILEKGSEPMYAQNTFFTDEIWLGDRGNNRVLVYDALRLRRKAEIPTGRGVFHMWNNGTLGQMWVVNDIDKTMTVIDLRMKKVLATVSIPADLAPNFKPHDVTVTSDSAIVSLLSANGSDEGWLIKYSGESFQETNRVKVGGDPHLFYWGFSDSLLYVATQIDGKVLKMDPSTLELLGEIDIPGAHGIWADESETNLYVTDIESSDGKNSVYTIDLASFSLVPGTPADAPLPFPHNVMVSLDNKKLFITHSQDSEFTSIYDLDKTGVPEDSRIIKTGATPFGIMLVRDPVAYKCEKRNAYRKRCKLYR</sequence>
<dbReference type="PANTHER" id="PTHR47197">
    <property type="entry name" value="PROTEIN NIRF"/>
    <property type="match status" value="1"/>
</dbReference>
<organism evidence="2 3">
    <name type="scientific">Mastigocoleus testarum BC008</name>
    <dbReference type="NCBI Taxonomy" id="371196"/>
    <lineage>
        <taxon>Bacteria</taxon>
        <taxon>Bacillati</taxon>
        <taxon>Cyanobacteriota</taxon>
        <taxon>Cyanophyceae</taxon>
        <taxon>Nostocales</taxon>
        <taxon>Hapalosiphonaceae</taxon>
        <taxon>Mastigocoleus</taxon>
    </lineage>
</organism>
<dbReference type="Proteomes" id="UP000053372">
    <property type="component" value="Unassembled WGS sequence"/>
</dbReference>
<evidence type="ECO:0000313" key="3">
    <source>
        <dbReference type="Proteomes" id="UP000053372"/>
    </source>
</evidence>
<gene>
    <name evidence="1" type="ORF">BC008_10235</name>
    <name evidence="2" type="ORF">BC008_10430</name>
</gene>